<feature type="transmembrane region" description="Helical" evidence="1">
    <location>
        <begin position="24"/>
        <end position="50"/>
    </location>
</feature>
<dbReference type="Proteomes" id="UP000013041">
    <property type="component" value="Unassembled WGS sequence"/>
</dbReference>
<organism evidence="2 3">
    <name type="scientific">Enterocloster bolteae 90B8</name>
    <dbReference type="NCBI Taxonomy" id="997897"/>
    <lineage>
        <taxon>Bacteria</taxon>
        <taxon>Bacillati</taxon>
        <taxon>Bacillota</taxon>
        <taxon>Clostridia</taxon>
        <taxon>Lachnospirales</taxon>
        <taxon>Lachnospiraceae</taxon>
        <taxon>Enterocloster</taxon>
    </lineage>
</organism>
<gene>
    <name evidence="2" type="ORF">HMPREF1097_05005</name>
</gene>
<dbReference type="HOGENOM" id="CLU_873461_0_0_9"/>
<protein>
    <submittedName>
        <fullName evidence="2">Uncharacterized protein</fullName>
    </submittedName>
</protein>
<keyword evidence="1" id="KW-1133">Transmembrane helix</keyword>
<comment type="caution">
    <text evidence="2">The sequence shown here is derived from an EMBL/GenBank/DDBJ whole genome shotgun (WGS) entry which is preliminary data.</text>
</comment>
<evidence type="ECO:0000313" key="3">
    <source>
        <dbReference type="Proteomes" id="UP000013041"/>
    </source>
</evidence>
<reference evidence="2 3" key="1">
    <citation type="submission" date="2013-01" db="EMBL/GenBank/DDBJ databases">
        <title>The Genome Sequence of Clostridium bolteae 90B8.</title>
        <authorList>
            <consortium name="The Broad Institute Genome Sequencing Platform"/>
            <person name="Earl A."/>
            <person name="Ward D."/>
            <person name="Feldgarden M."/>
            <person name="Gevers D."/>
            <person name="Courvalin P."/>
            <person name="Lambert T."/>
            <person name="Walker B."/>
            <person name="Young S.K."/>
            <person name="Zeng Q."/>
            <person name="Gargeya S."/>
            <person name="Fitzgerald M."/>
            <person name="Haas B."/>
            <person name="Abouelleil A."/>
            <person name="Alvarado L."/>
            <person name="Arachchi H.M."/>
            <person name="Berlin A.M."/>
            <person name="Chapman S.B."/>
            <person name="Dewar J."/>
            <person name="Goldberg J."/>
            <person name="Griggs A."/>
            <person name="Gujja S."/>
            <person name="Hansen M."/>
            <person name="Howarth C."/>
            <person name="Imamovic A."/>
            <person name="Larimer J."/>
            <person name="McCowan C."/>
            <person name="Murphy C."/>
            <person name="Neiman D."/>
            <person name="Pearson M."/>
            <person name="Priest M."/>
            <person name="Roberts A."/>
            <person name="Saif S."/>
            <person name="Shea T."/>
            <person name="Sisk P."/>
            <person name="Sykes S."/>
            <person name="Wortman J."/>
            <person name="Nusbaum C."/>
            <person name="Birren B."/>
        </authorList>
    </citation>
    <scope>NUCLEOTIDE SEQUENCE [LARGE SCALE GENOMIC DNA]</scope>
    <source>
        <strain evidence="2 3">90B8</strain>
    </source>
</reference>
<keyword evidence="1" id="KW-0472">Membrane</keyword>
<dbReference type="EMBL" id="AGYG01000030">
    <property type="protein sequence ID" value="ENZ33223.1"/>
    <property type="molecule type" value="Genomic_DNA"/>
</dbReference>
<dbReference type="PATRIC" id="fig|997897.5.peg.5271"/>
<name>R0AA12_9FIRM</name>
<feature type="transmembrane region" description="Helical" evidence="1">
    <location>
        <begin position="299"/>
        <end position="320"/>
    </location>
</feature>
<accession>R0AA12</accession>
<evidence type="ECO:0000256" key="1">
    <source>
        <dbReference type="SAM" id="Phobius"/>
    </source>
</evidence>
<dbReference type="AlphaFoldDB" id="R0AA12"/>
<evidence type="ECO:0000313" key="2">
    <source>
        <dbReference type="EMBL" id="ENZ33223.1"/>
    </source>
</evidence>
<proteinExistence type="predicted"/>
<sequence length="325" mass="35925">MRLLMFCNTCLSSISSRPARSLQYYVLLIRFLLLLLFLGSLEILLFSFSLEAFANTATPSEAVPVASASTPSESEVVRVPVASASDAGQVMDDSYLEFLEDYLDETDDITTMELYDLLLGSLSGPAMVSNSEALEDIKTSVDNIQSYLIPDIGEFESSDTALASLPEDLDTLALGGDFTLNRNVVIYEGVWNGSSARLVLPSSVEGSLFVDTDGALYNVGTSSVTGRIFYDDFEPLEYRINYFTLSPCLGNNASILYNGGYPSSCRRYYESGSRLTYTDTYGLFYVSDTVHTVSDDRSYFANIYLLIMIFLEGVMLLCFWNKSHS</sequence>
<keyword evidence="1" id="KW-0812">Transmembrane</keyword>